<gene>
    <name evidence="3" type="ORF">CDCA_CDCA20G4869</name>
</gene>
<feature type="compositionally biased region" description="Acidic residues" evidence="2">
    <location>
        <begin position="2152"/>
        <end position="2165"/>
    </location>
</feature>
<dbReference type="GO" id="GO:0045053">
    <property type="term" value="P:protein retention in Golgi apparatus"/>
    <property type="evidence" value="ECO:0007669"/>
    <property type="project" value="TreeGrafter"/>
</dbReference>
<accession>A0AAV9J2Z9</accession>
<evidence type="ECO:0000313" key="3">
    <source>
        <dbReference type="EMBL" id="KAK4538844.1"/>
    </source>
</evidence>
<feature type="compositionally biased region" description="Basic and acidic residues" evidence="2">
    <location>
        <begin position="961"/>
        <end position="977"/>
    </location>
</feature>
<dbReference type="GO" id="GO:0006623">
    <property type="term" value="P:protein targeting to vacuole"/>
    <property type="evidence" value="ECO:0007669"/>
    <property type="project" value="TreeGrafter"/>
</dbReference>
<feature type="region of interest" description="Disordered" evidence="2">
    <location>
        <begin position="2577"/>
        <end position="2602"/>
    </location>
</feature>
<sequence>MLEEHLARYISNRLSKYVRGGLDEDRLRVALGRSGRVEFTEVELETAAAERFVADALGLRGWRLREARVGQLLVDVQWSGWITVQLNAVSVCVGTEDADDRAPDAGFAVWKRSVLAADERRRQLSRALLVALWERQRAGTSAPEATPGRTSSGWWSVLTDRAAAYVLRRLRVRVERVHIRVQDDAPSSVARRDRERRVGYGACWGLVLRKLALDDVAPTAAASEANDDDPAAAGNDAAVLDRCLSVWDMGLYFDESGTTASAAGDGLLGLDGWLAHIAPHFVLTPASGHVRLRIGHLYSSSSSSSATHTVTAAARVDDASLRLRRGQYRGVVVGIERLSSSTLMSAAAAAAYATEQRFRQAAACHQVLLQEPPTGTPVARRRWRFALACARTLAQKHSWRRSPAQWRQRQQQRLRYRELYVAAHGRADAAAREALLALEAQLDLEDVLWFRTLAESRVRAALQAPYADSPPPATTVTNSRTERRQTWSQWAASWWWQSSDTAADAEDASPADPLEQEVTAELQQRFREWVDEGRSADDDDDAIDDDVQQVSASLEAMAAAEEQPALHLSFAVAHASVQLDWDDHLPFVAMRLQDMTAALWRSHSATRVRLEARDLEVHADEDGAGELPQRVVFVRRARDERLLRLQFDSPHPERAPEFRSRLSLRGMPLSVVLAPHYLQRLSTFVSVQDAQLQALRAAAGEALTSAVQQLGRLASDSLANWSGLGTELDIHVAAPRVYVLSRLRAAGQFSALNGVEGAPPSSSSSSSSSRQTSVFQRVRRACSVDGAMVVLAFGEFSLQSCGGAQTPLQRRLAEMDALERQTELSSWSGDALRPTQYGERNSDTRWELACELVARDLHCHLEYSTDAAALRGAESCPILSPSMARVFVGVARTTPAAAAAASTSEGVMRANRRAVLISAELASVAATLSTEVSVRVRRLLRHLSRAMRDGSAVSPSVPEASRGRAEWEAPEPFRLETGETTPRPAPDHPSGGPLRPALALDVQVRGDGAQLTLVGEHRQQMLLSASRWEWGLKALHDADALSVAMAYAVRDLAVRLRGRDGRGGASLDGVAPVSVRARATLRRDGPRGTRLCAAVSTTALDVALRRRDLLTWYRWGAQLLGGTHSTAPSSSSSASDSSWSAAVTRLLQAARRYRRGRGRPGRARITPRHGSVVRLRDVSTGLRCVLQWDAALHAYVLALEQAATADAASSSAEVLREFVVQRADRADATAFRLLSRAVRCNGAPSPLGALPSTSTSPRWVGCPTDATPLRATTGSSSSNDRKPDASSPSRLPTDSVWRAALASVDGVCLLQTSSGRCLQWSDTGVACLAEAPTTRVQLEDAEGDAMVDAAEAWRCSFRFDSDGTTCRVLDDTGNGDDGDDALAVPLVAAAATDTHLEMVYGTRLPRHSVRLQSTLSLQVYDLGADAYRPLLAPCRASVRLERQLGDACATAMLSVHPEQPLRLSGSEQDWCELWRIYQYMWLRRADLPEASRRVYRFTNATDSDVSVAIWCCRGRDPVGEHVGPGAQRFPLGVVAAGRCDAPLRLPPAALPNARGRLVDRAALHSGVAPVVRQLELNVLQSGALVRVPLHDSVPVVSVDGRPLSWQVRRTLRSLSLTLRAPLRLHNLSRQSTLLVRGYCRADGAESSLVSWRLLPQQTVYAGAAQEVRALSIAFVDGDGEWCEMFSVQGGAMLEMYGGAVRIAHVAECGAAQCVRVTRLVHADRSMEVVLAPPLEVRNALPLSLVLTVHRRVWVAEPLQSLELFRVPLAARCELGVSVGDYDPEQHRTVTVFRLSSKESVETLSSAAGGDDDGSAAATTPLFDKVVRCAQGTARLRGYLGQVGRNAVVVAYASCVVHNRVEGQAVTFVEVGTGRNERGQEPPAPLRCAPGSAVLLSAARFRLVGCDEPVRWEVVSNQGYFLRLSGMALTLAPATSMQEEEVVLKRLLAGIGLDGPLSVGSAKQAPVLGMRTLALRPELVLVNELAAADDALVVQGERGTLRLPAGSAVPYLEPVAGDAAASIRVACAAELAWSGRLPLQESGSCFLWLDGPTNRLLSVSSLVERGGCHVVRFRAVRDENAPYRLVNRSSVTLRLSQAADTPTPMVWLPPDTDCAYAFYEPTLRHTLRGVIEDAGGEEVFELPDLEAAFLDAPADDDDDDDDDGDESAWHRPLSGLQRHPLWVRMRAHGATRVVEWLDTPRVQLTVLDTAAVSASPGPLERVLLSALVPSASIELDASAAAGGVQLTLQLDDLLVSVSADLASRARYRHWQCWLGDVRVRDRASDASFRTVLAAQVTSPGVPALDAELVSYTRYGEWEWAPLRIGLSPVRVSVDAHFAASAMAFQAALPRVLTEEETRQDTGLGTIVAEVWMPHPEPAGERWEGGTGSGPLTVALMRLSAVEVELSFRQRQRESRRATSTDAVCAEAAAAYVVFQNTVAIMPSLERAKVQLAGLELRNHSVLHRYELATMVTSSWLRSLTRQWYKLVGAMDVAGAPLTAMRTPVSQFRELYTTLATGRATAKSLSYGAVSAFGSSAMAASEIGQATAGSSIRAAARTVGNTGMTLLSRGLMRLGERQWQRGEEEGETAKGSRMVSEGRREEADWEDEFVSGLSGVAADHWIK</sequence>
<comment type="similarity">
    <text evidence="1">Belongs to the VPS13 family.</text>
</comment>
<keyword evidence="4" id="KW-1185">Reference proteome</keyword>
<dbReference type="InterPro" id="IPR026847">
    <property type="entry name" value="VPS13"/>
</dbReference>
<feature type="region of interest" description="Disordered" evidence="2">
    <location>
        <begin position="2150"/>
        <end position="2170"/>
    </location>
</feature>
<dbReference type="EMBL" id="JANCYW010000020">
    <property type="protein sequence ID" value="KAK4538844.1"/>
    <property type="molecule type" value="Genomic_DNA"/>
</dbReference>
<feature type="region of interest" description="Disordered" evidence="2">
    <location>
        <begin position="1245"/>
        <end position="1292"/>
    </location>
</feature>
<comment type="caution">
    <text evidence="3">The sequence shown here is derived from an EMBL/GenBank/DDBJ whole genome shotgun (WGS) entry which is preliminary data.</text>
</comment>
<dbReference type="PANTHER" id="PTHR16166">
    <property type="entry name" value="VACUOLAR PROTEIN SORTING-ASSOCIATED PROTEIN VPS13"/>
    <property type="match status" value="1"/>
</dbReference>
<dbReference type="PANTHER" id="PTHR16166:SF93">
    <property type="entry name" value="INTERMEMBRANE LIPID TRANSFER PROTEIN VPS13"/>
    <property type="match status" value="1"/>
</dbReference>
<evidence type="ECO:0000313" key="4">
    <source>
        <dbReference type="Proteomes" id="UP001301350"/>
    </source>
</evidence>
<protein>
    <submittedName>
        <fullName evidence="3">Uncharacterized protein</fullName>
    </submittedName>
</protein>
<proteinExistence type="inferred from homology"/>
<feature type="region of interest" description="Disordered" evidence="2">
    <location>
        <begin position="950"/>
        <end position="992"/>
    </location>
</feature>
<reference evidence="3 4" key="1">
    <citation type="submission" date="2022-07" db="EMBL/GenBank/DDBJ databases">
        <title>Genome-wide signatures of adaptation to extreme environments.</title>
        <authorList>
            <person name="Cho C.H."/>
            <person name="Yoon H.S."/>
        </authorList>
    </citation>
    <scope>NUCLEOTIDE SEQUENCE [LARGE SCALE GENOMIC DNA]</scope>
    <source>
        <strain evidence="3 4">DBV 063 E5</strain>
    </source>
</reference>
<organism evidence="3 4">
    <name type="scientific">Cyanidium caldarium</name>
    <name type="common">Red alga</name>
    <dbReference type="NCBI Taxonomy" id="2771"/>
    <lineage>
        <taxon>Eukaryota</taxon>
        <taxon>Rhodophyta</taxon>
        <taxon>Bangiophyceae</taxon>
        <taxon>Cyanidiales</taxon>
        <taxon>Cyanidiaceae</taxon>
        <taxon>Cyanidium</taxon>
    </lineage>
</organism>
<feature type="compositionally biased region" description="Basic and acidic residues" evidence="2">
    <location>
        <begin position="2577"/>
        <end position="2600"/>
    </location>
</feature>
<name>A0AAV9J2Z9_CYACA</name>
<dbReference type="Proteomes" id="UP001301350">
    <property type="component" value="Unassembled WGS sequence"/>
</dbReference>
<evidence type="ECO:0000256" key="1">
    <source>
        <dbReference type="ARBA" id="ARBA00006545"/>
    </source>
</evidence>
<evidence type="ECO:0000256" key="2">
    <source>
        <dbReference type="SAM" id="MobiDB-lite"/>
    </source>
</evidence>